<dbReference type="GO" id="GO:0030687">
    <property type="term" value="C:preribosome, large subunit precursor"/>
    <property type="evidence" value="ECO:0007669"/>
    <property type="project" value="TreeGrafter"/>
</dbReference>
<reference evidence="1" key="1">
    <citation type="submission" date="2019-03" db="EMBL/GenBank/DDBJ databases">
        <authorList>
            <person name="Mank J."/>
            <person name="Almeida P."/>
        </authorList>
    </citation>
    <scope>NUCLEOTIDE SEQUENCE</scope>
    <source>
        <strain evidence="1">78183</strain>
    </source>
</reference>
<evidence type="ECO:0000313" key="1">
    <source>
        <dbReference type="EMBL" id="VFU35333.1"/>
    </source>
</evidence>
<proteinExistence type="predicted"/>
<dbReference type="GO" id="GO:0004519">
    <property type="term" value="F:endonuclease activity"/>
    <property type="evidence" value="ECO:0007669"/>
    <property type="project" value="InterPro"/>
</dbReference>
<accession>A0A6N2L398</accession>
<evidence type="ECO:0008006" key="2">
    <source>
        <dbReference type="Google" id="ProtNLM"/>
    </source>
</evidence>
<name>A0A6N2L398_SALVM</name>
<dbReference type="InterPro" id="IPR007174">
    <property type="entry name" value="Las1"/>
</dbReference>
<organism evidence="1">
    <name type="scientific">Salix viminalis</name>
    <name type="common">Common osier</name>
    <name type="synonym">Basket willow</name>
    <dbReference type="NCBI Taxonomy" id="40686"/>
    <lineage>
        <taxon>Eukaryota</taxon>
        <taxon>Viridiplantae</taxon>
        <taxon>Streptophyta</taxon>
        <taxon>Embryophyta</taxon>
        <taxon>Tracheophyta</taxon>
        <taxon>Spermatophyta</taxon>
        <taxon>Magnoliopsida</taxon>
        <taxon>eudicotyledons</taxon>
        <taxon>Gunneridae</taxon>
        <taxon>Pentapetalae</taxon>
        <taxon>rosids</taxon>
        <taxon>fabids</taxon>
        <taxon>Malpighiales</taxon>
        <taxon>Salicaceae</taxon>
        <taxon>Saliceae</taxon>
        <taxon>Salix</taxon>
    </lineage>
</organism>
<dbReference type="GO" id="GO:0090730">
    <property type="term" value="C:Las1 complex"/>
    <property type="evidence" value="ECO:0007669"/>
    <property type="project" value="InterPro"/>
</dbReference>
<gene>
    <name evidence="1" type="ORF">SVIM_LOCUS175201</name>
</gene>
<dbReference type="GO" id="GO:0000470">
    <property type="term" value="P:maturation of LSU-rRNA"/>
    <property type="evidence" value="ECO:0007669"/>
    <property type="project" value="TreeGrafter"/>
</dbReference>
<dbReference type="Pfam" id="PF04031">
    <property type="entry name" value="Las1"/>
    <property type="match status" value="1"/>
</dbReference>
<dbReference type="PANTHER" id="PTHR15002">
    <property type="entry name" value="RIBOSOMAL BIOGENESIS PROTEIN LAS1L"/>
    <property type="match status" value="1"/>
</dbReference>
<dbReference type="PANTHER" id="PTHR15002:SF0">
    <property type="entry name" value="RIBOSOMAL BIOGENESIS PROTEIN LAS1L"/>
    <property type="match status" value="1"/>
</dbReference>
<protein>
    <recommendedName>
        <fullName evidence="2">Las1-like family protein</fullName>
    </recommendedName>
</protein>
<dbReference type="EMBL" id="CAADRP010001112">
    <property type="protein sequence ID" value="VFU35333.1"/>
    <property type="molecule type" value="Genomic_DNA"/>
</dbReference>
<sequence length="655" mass="73309">MESLLGFQDETTAFVGDDQEKSTSSSSSYGYKLVPWLNWNEWECVRDSLFSDSPEKIHSAITRISTWRSRGCLPAVIDVTASIIEVQQKDPLYRKDLPNDAIHSEQMLAMLYCMAILRLVNCVVEKTRKKTEVSIAEAAGAIGIPRMLIDIRHEGSHRDLPALALVRDSAVKAIDWLKTYYWEPQTKQIPFQRDGSANIRKEINSKLHELASCLKVKKSTQPGSSAIKAKRVNSSPYCYEIWSCGLCMEDDPNICTHKLYIFADELLSSGSKKNITKTLKNLVRLYSSFSSEVLSVLLELLLKALNFSNLVELPKDCLVGEGMCTLLDDWKLVLTKFSKKEPEVLLMLLKAVLNMIDSHEAMKYEMGTHIISWEHGTENRQIDHLSSLFAWLVGQLKGLKHLRCKRSADESIASSIGMNLSNAILMGVLRKCLLVSSYGNKQLMGSALHLAHMMGDSSVMDKLKKLSLLALSDADVTREKSPPPSLNSLLIQQHQSIQEATKKLDFVKLCRTKSKVAKRTDGDVGCSDRWAVAKSWNPCPIGMLPRDLGSSGCLPVLDCEVKQWSIREPSGDIPLSDYPSVERTGSKREASSDIYLLDKSKIKKIRETAEDSFESEGENVLLSKDNEGCLMINGVWKKVGERELLAIMSDVRILV</sequence>
<dbReference type="GO" id="GO:0000460">
    <property type="term" value="P:maturation of 5.8S rRNA"/>
    <property type="evidence" value="ECO:0007669"/>
    <property type="project" value="TreeGrafter"/>
</dbReference>
<dbReference type="AlphaFoldDB" id="A0A6N2L398"/>